<name>A0ABQ3MET1_9PSEU</name>
<dbReference type="SUPFAM" id="SSF46894">
    <property type="entry name" value="C-terminal effector domain of the bipartite response regulators"/>
    <property type="match status" value="1"/>
</dbReference>
<dbReference type="SUPFAM" id="SSF52540">
    <property type="entry name" value="P-loop containing nucleoside triphosphate hydrolases"/>
    <property type="match status" value="1"/>
</dbReference>
<dbReference type="CDD" id="cd15831">
    <property type="entry name" value="BTAD"/>
    <property type="match status" value="1"/>
</dbReference>
<evidence type="ECO:0000256" key="6">
    <source>
        <dbReference type="SAM" id="MobiDB-lite"/>
    </source>
</evidence>
<evidence type="ECO:0000259" key="7">
    <source>
        <dbReference type="PROSITE" id="PS51755"/>
    </source>
</evidence>
<dbReference type="InterPro" id="IPR019734">
    <property type="entry name" value="TPR_rpt"/>
</dbReference>
<sequence>MEFRLFGEMQVWAAGRLLDVGAPRQQAVLAALVIDAGHPVPIETLVDRVWGEDPPEQARNVLYSHLSRIRQLVRQAGATGIPRLNSGYLLQVDPDAVDLHRFVRLAVQGRDARLPDAERSEALTEALRLWSGTPLAGVCGDWPDQVREVWGRRRLDAAVHWGEVELRLGRPEPVIDTISELVAVYPLAEPLEVLLIRALHETGRSAEAVDRYATVRKRLADQLGTEPGPRLQELHGEILRRERPSSSRPRPRSVPAQLPADTPGFAGREADLSRLDALLDGRSAATSVVVLSGTAGVGKSTLAVHWAHAASRHFPDGRLYVNLRGFDPAGSPVTAAEAMRGFLEALEVPQDRIPSSLEAQAGLYRSLLSGREVLVVLDNARDAGQVRPLLPGTPGCTVLVTSRDQLLGLAVAGAHLVEVGLFDDTESHAMLVARLGTGSVAAEPDAVREIIGLCARLPLALAVVAARAAGHPRFRLGALAAQLRDARGRLDEFASADSATDPRAVFSWSYLRLTPVAGRLFRLLGLHAGPEIGTPAAASLAALPAGKARPVLAELTRAHLVSEPSPGRYTCHDLLRAYAAELAESEETEAERELAVRRLLAHYSHTAYHADGFLGPRREVPPPLAPLPPGAEPEPMLRREQALAWFKAEHRNLVTAVHQDATFDGEVTDLVRWVQLFLEMQGHWHDELEVLSAALDAALRLGDGRKQAFALCQLGRTHIWFGRHTDAGRDLRAALELYRAVGDTVGQAYAHYSLAWLLDRQTAVDDALECAERALDLFRGAGHQAGQAKSLNAVGWFHTLLGRHQAALGYCREALALQEHLGDHLAAAQTLHSIGYIHAQLGDDDQAVAGYRAAAGLLHRHGYPVTEARILIELADLHHSRGDVASARAGWQRAQDVLTQLAHPEADAVRARLAHVHRRQSGADH</sequence>
<dbReference type="PROSITE" id="PS51755">
    <property type="entry name" value="OMPR_PHOB"/>
    <property type="match status" value="1"/>
</dbReference>
<dbReference type="Gene3D" id="1.10.10.10">
    <property type="entry name" value="Winged helix-like DNA-binding domain superfamily/Winged helix DNA-binding domain"/>
    <property type="match status" value="1"/>
</dbReference>
<comment type="caution">
    <text evidence="8">The sequence shown here is derived from an EMBL/GenBank/DDBJ whole genome shotgun (WGS) entry which is preliminary data.</text>
</comment>
<dbReference type="Pfam" id="PF13191">
    <property type="entry name" value="AAA_16"/>
    <property type="match status" value="1"/>
</dbReference>
<feature type="compositionally biased region" description="Basic and acidic residues" evidence="6">
    <location>
        <begin position="232"/>
        <end position="245"/>
    </location>
</feature>
<dbReference type="RefSeq" id="WP_191299382.1">
    <property type="nucleotide sequence ID" value="NZ_BNAR01000005.1"/>
</dbReference>
<dbReference type="Gene3D" id="3.40.50.300">
    <property type="entry name" value="P-loop containing nucleotide triphosphate hydrolases"/>
    <property type="match status" value="1"/>
</dbReference>
<feature type="DNA-binding region" description="OmpR/PhoB-type" evidence="5">
    <location>
        <begin position="1"/>
        <end position="92"/>
    </location>
</feature>
<dbReference type="PANTHER" id="PTHR35807:SF1">
    <property type="entry name" value="TRANSCRIPTIONAL REGULATOR REDD"/>
    <property type="match status" value="1"/>
</dbReference>
<dbReference type="InterPro" id="IPR051677">
    <property type="entry name" value="AfsR-DnrI-RedD_regulator"/>
</dbReference>
<feature type="domain" description="OmpR/PhoB-type" evidence="7">
    <location>
        <begin position="1"/>
        <end position="92"/>
    </location>
</feature>
<proteinExistence type="inferred from homology"/>
<dbReference type="PANTHER" id="PTHR35807">
    <property type="entry name" value="TRANSCRIPTIONAL REGULATOR REDD-RELATED"/>
    <property type="match status" value="1"/>
</dbReference>
<keyword evidence="9" id="KW-1185">Reference proteome</keyword>
<evidence type="ECO:0000256" key="2">
    <source>
        <dbReference type="ARBA" id="ARBA00023015"/>
    </source>
</evidence>
<dbReference type="InterPro" id="IPR011990">
    <property type="entry name" value="TPR-like_helical_dom_sf"/>
</dbReference>
<evidence type="ECO:0000313" key="9">
    <source>
        <dbReference type="Proteomes" id="UP000605568"/>
    </source>
</evidence>
<reference evidence="9" key="1">
    <citation type="journal article" date="2019" name="Int. J. Syst. Evol. Microbiol.">
        <title>The Global Catalogue of Microorganisms (GCM) 10K type strain sequencing project: providing services to taxonomists for standard genome sequencing and annotation.</title>
        <authorList>
            <consortium name="The Broad Institute Genomics Platform"/>
            <consortium name="The Broad Institute Genome Sequencing Center for Infectious Disease"/>
            <person name="Wu L."/>
            <person name="Ma J."/>
        </authorList>
    </citation>
    <scope>NUCLEOTIDE SEQUENCE [LARGE SCALE GENOMIC DNA]</scope>
    <source>
        <strain evidence="9">CGMCC 4.7367</strain>
    </source>
</reference>
<dbReference type="InterPro" id="IPR005158">
    <property type="entry name" value="BTAD"/>
</dbReference>
<keyword evidence="2" id="KW-0805">Transcription regulation</keyword>
<dbReference type="EMBL" id="BNAR01000005">
    <property type="protein sequence ID" value="GHH42555.1"/>
    <property type="molecule type" value="Genomic_DNA"/>
</dbReference>
<evidence type="ECO:0000256" key="1">
    <source>
        <dbReference type="ARBA" id="ARBA00005820"/>
    </source>
</evidence>
<dbReference type="InterPro" id="IPR027417">
    <property type="entry name" value="P-loop_NTPase"/>
</dbReference>
<accession>A0ABQ3MET1</accession>
<dbReference type="SMART" id="SM00028">
    <property type="entry name" value="TPR"/>
    <property type="match status" value="5"/>
</dbReference>
<dbReference type="Pfam" id="PF00486">
    <property type="entry name" value="Trans_reg_C"/>
    <property type="match status" value="1"/>
</dbReference>
<gene>
    <name evidence="8" type="ORF">GCM10017774_39120</name>
</gene>
<dbReference type="InterPro" id="IPR036388">
    <property type="entry name" value="WH-like_DNA-bd_sf"/>
</dbReference>
<keyword evidence="3 5" id="KW-0238">DNA-binding</keyword>
<evidence type="ECO:0000256" key="4">
    <source>
        <dbReference type="ARBA" id="ARBA00023163"/>
    </source>
</evidence>
<dbReference type="Proteomes" id="UP000605568">
    <property type="component" value="Unassembled WGS sequence"/>
</dbReference>
<organism evidence="8 9">
    <name type="scientific">Lentzea cavernae</name>
    <dbReference type="NCBI Taxonomy" id="2020703"/>
    <lineage>
        <taxon>Bacteria</taxon>
        <taxon>Bacillati</taxon>
        <taxon>Actinomycetota</taxon>
        <taxon>Actinomycetes</taxon>
        <taxon>Pseudonocardiales</taxon>
        <taxon>Pseudonocardiaceae</taxon>
        <taxon>Lentzea</taxon>
    </lineage>
</organism>
<evidence type="ECO:0000256" key="3">
    <source>
        <dbReference type="ARBA" id="ARBA00023125"/>
    </source>
</evidence>
<dbReference type="Gene3D" id="1.25.40.10">
    <property type="entry name" value="Tetratricopeptide repeat domain"/>
    <property type="match status" value="2"/>
</dbReference>
<dbReference type="InterPro" id="IPR016032">
    <property type="entry name" value="Sig_transdc_resp-reg_C-effctor"/>
</dbReference>
<keyword evidence="4" id="KW-0804">Transcription</keyword>
<dbReference type="InterPro" id="IPR001867">
    <property type="entry name" value="OmpR/PhoB-type_DNA-bd"/>
</dbReference>
<dbReference type="InterPro" id="IPR041664">
    <property type="entry name" value="AAA_16"/>
</dbReference>
<evidence type="ECO:0000313" key="8">
    <source>
        <dbReference type="EMBL" id="GHH42555.1"/>
    </source>
</evidence>
<dbReference type="Pfam" id="PF13424">
    <property type="entry name" value="TPR_12"/>
    <property type="match status" value="2"/>
</dbReference>
<evidence type="ECO:0000256" key="5">
    <source>
        <dbReference type="PROSITE-ProRule" id="PRU01091"/>
    </source>
</evidence>
<dbReference type="SMART" id="SM01043">
    <property type="entry name" value="BTAD"/>
    <property type="match status" value="1"/>
</dbReference>
<feature type="region of interest" description="Disordered" evidence="6">
    <location>
        <begin position="224"/>
        <end position="266"/>
    </location>
</feature>
<comment type="similarity">
    <text evidence="1">Belongs to the AfsR/DnrI/RedD regulatory family.</text>
</comment>
<dbReference type="SUPFAM" id="SSF48452">
    <property type="entry name" value="TPR-like"/>
    <property type="match status" value="3"/>
</dbReference>
<dbReference type="PRINTS" id="PR00364">
    <property type="entry name" value="DISEASERSIST"/>
</dbReference>
<protein>
    <submittedName>
        <fullName evidence="8">SARP family transcriptional regulator</fullName>
    </submittedName>
</protein>
<dbReference type="Pfam" id="PF03704">
    <property type="entry name" value="BTAD"/>
    <property type="match status" value="1"/>
</dbReference>
<dbReference type="SMART" id="SM00862">
    <property type="entry name" value="Trans_reg_C"/>
    <property type="match status" value="1"/>
</dbReference>